<protein>
    <recommendedName>
        <fullName evidence="3">Type 4 fimbrial biogenesis protein PilX N-terminal domain-containing protein</fullName>
    </recommendedName>
</protein>
<evidence type="ECO:0008006" key="3">
    <source>
        <dbReference type="Google" id="ProtNLM"/>
    </source>
</evidence>
<reference evidence="1 2" key="1">
    <citation type="journal article" date="2016" name="Nat. Commun.">
        <title>Thousands of microbial genomes shed light on interconnected biogeochemical processes in an aquifer system.</title>
        <authorList>
            <person name="Anantharaman K."/>
            <person name="Brown C.T."/>
            <person name="Hug L.A."/>
            <person name="Sharon I."/>
            <person name="Castelle C.J."/>
            <person name="Probst A.J."/>
            <person name="Thomas B.C."/>
            <person name="Singh A."/>
            <person name="Wilkins M.J."/>
            <person name="Karaoz U."/>
            <person name="Brodie E.L."/>
            <person name="Williams K.H."/>
            <person name="Hubbard S.S."/>
            <person name="Banfield J.F."/>
        </authorList>
    </citation>
    <scope>NUCLEOTIDE SEQUENCE [LARGE SCALE GENOMIC DNA]</scope>
</reference>
<comment type="caution">
    <text evidence="1">The sequence shown here is derived from an EMBL/GenBank/DDBJ whole genome shotgun (WGS) entry which is preliminary data.</text>
</comment>
<sequence length="262" mass="28350">MTKKLMKKAKQKGQILLITVMLLATAITVVMTIAFTSTTETQMTKLEEESQKALAAAEAALEAAIQAKATVALSSLPAFDGTGITGQADVIERGGDEFVTPLLQRGEQYMFYLTDYDQETNTFSNPWSGGNLELFVQTEGESTCPALELTFIADTTNALTRHVANSCDTIFSYPDTTLTPTGETVKGVEFGYKTILSGISLQKILLVRVVNSPSRLGFKGAALKPQGRTISSEAKTTSGVTKKIELFQSYPQIPADFFVTTF</sequence>
<name>A0A1F7L1V6_9BACT</name>
<evidence type="ECO:0000313" key="1">
    <source>
        <dbReference type="EMBL" id="OGK74091.1"/>
    </source>
</evidence>
<dbReference type="EMBL" id="MGBR01000001">
    <property type="protein sequence ID" value="OGK74091.1"/>
    <property type="molecule type" value="Genomic_DNA"/>
</dbReference>
<organism evidence="1 2">
    <name type="scientific">Candidatus Roizmanbacteria bacterium RIFOXYD1_FULL_38_12</name>
    <dbReference type="NCBI Taxonomy" id="1802093"/>
    <lineage>
        <taxon>Bacteria</taxon>
        <taxon>Candidatus Roizmaniibacteriota</taxon>
    </lineage>
</organism>
<accession>A0A1F7L1V6</accession>
<dbReference type="AlphaFoldDB" id="A0A1F7L1V6"/>
<dbReference type="Proteomes" id="UP000177050">
    <property type="component" value="Unassembled WGS sequence"/>
</dbReference>
<proteinExistence type="predicted"/>
<evidence type="ECO:0000313" key="2">
    <source>
        <dbReference type="Proteomes" id="UP000177050"/>
    </source>
</evidence>
<gene>
    <name evidence="1" type="ORF">A3K52_04955</name>
</gene>